<organism evidence="13 14">
    <name type="scientific">Phaeodactylum tricornutum (strain CCAP 1055/1)</name>
    <dbReference type="NCBI Taxonomy" id="556484"/>
    <lineage>
        <taxon>Eukaryota</taxon>
        <taxon>Sar</taxon>
        <taxon>Stramenopiles</taxon>
        <taxon>Ochrophyta</taxon>
        <taxon>Bacillariophyta</taxon>
        <taxon>Bacillariophyceae</taxon>
        <taxon>Bacillariophycidae</taxon>
        <taxon>Naviculales</taxon>
        <taxon>Phaeodactylaceae</taxon>
        <taxon>Phaeodactylum</taxon>
    </lineage>
</organism>
<accession>B5Y4W4</accession>
<evidence type="ECO:0000256" key="4">
    <source>
        <dbReference type="ARBA" id="ARBA00022454"/>
    </source>
</evidence>
<keyword evidence="14" id="KW-1185">Reference proteome</keyword>
<name>B5Y4W4_PHATC</name>
<dbReference type="SUPFAM" id="SSF48371">
    <property type="entry name" value="ARM repeat"/>
    <property type="match status" value="1"/>
</dbReference>
<comment type="function">
    <text evidence="10">Regulatory subunit of the condensin complex, a complex required for conversion of interphase chromatin into mitotic-like condense chromosomes. The condensin complex probably introduces positive supercoils into relaxed DNA in the presence of type I topoisomerases and converts nicked DNA into positive knotted forms in the presence of type II topoisomerases.</text>
</comment>
<evidence type="ECO:0000256" key="6">
    <source>
        <dbReference type="ARBA" id="ARBA00022776"/>
    </source>
</evidence>
<dbReference type="GO" id="GO:0042393">
    <property type="term" value="F:histone binding"/>
    <property type="evidence" value="ECO:0007669"/>
    <property type="project" value="TreeGrafter"/>
</dbReference>
<dbReference type="PIRSF" id="PIRSF017127">
    <property type="entry name" value="Condensin_D2"/>
    <property type="match status" value="1"/>
</dbReference>
<feature type="compositionally biased region" description="Basic residues" evidence="11">
    <location>
        <begin position="1260"/>
        <end position="1271"/>
    </location>
</feature>
<dbReference type="InterPro" id="IPR016024">
    <property type="entry name" value="ARM-type_fold"/>
</dbReference>
<keyword evidence="8" id="KW-0539">Nucleus</keyword>
<keyword evidence="5 10" id="KW-0132">Cell division</keyword>
<keyword evidence="9 10" id="KW-0131">Cell cycle</keyword>
<evidence type="ECO:0000256" key="11">
    <source>
        <dbReference type="SAM" id="MobiDB-lite"/>
    </source>
</evidence>
<dbReference type="GO" id="GO:0005634">
    <property type="term" value="C:nucleus"/>
    <property type="evidence" value="ECO:0007669"/>
    <property type="project" value="UniProtKB-SubCell"/>
</dbReference>
<feature type="region of interest" description="Disordered" evidence="11">
    <location>
        <begin position="864"/>
        <end position="888"/>
    </location>
</feature>
<dbReference type="InterPro" id="IPR011989">
    <property type="entry name" value="ARM-like"/>
</dbReference>
<dbReference type="RefSeq" id="XP_002186078.1">
    <property type="nucleotide sequence ID" value="XM_002186042.1"/>
</dbReference>
<dbReference type="AlphaFoldDB" id="B5Y4W4"/>
<evidence type="ECO:0000256" key="3">
    <source>
        <dbReference type="ARBA" id="ARBA00009606"/>
    </source>
</evidence>
<comment type="similarity">
    <text evidence="3 10">Belongs to the CND1 (condensin subunit 1) family.</text>
</comment>
<evidence type="ECO:0000256" key="1">
    <source>
        <dbReference type="ARBA" id="ARBA00004123"/>
    </source>
</evidence>
<evidence type="ECO:0000256" key="7">
    <source>
        <dbReference type="ARBA" id="ARBA00023067"/>
    </source>
</evidence>
<dbReference type="GO" id="GO:0000796">
    <property type="term" value="C:condensin complex"/>
    <property type="evidence" value="ECO:0007669"/>
    <property type="project" value="TreeGrafter"/>
</dbReference>
<keyword evidence="7 10" id="KW-0226">DNA condensation</keyword>
<evidence type="ECO:0000313" key="14">
    <source>
        <dbReference type="Proteomes" id="UP000000759"/>
    </source>
</evidence>
<keyword evidence="6 10" id="KW-0498">Mitosis</keyword>
<dbReference type="PANTHER" id="PTHR14222">
    <property type="entry name" value="CONDENSIN"/>
    <property type="match status" value="1"/>
</dbReference>
<dbReference type="GO" id="GO:0000779">
    <property type="term" value="C:condensed chromosome, centromeric region"/>
    <property type="evidence" value="ECO:0007669"/>
    <property type="project" value="TreeGrafter"/>
</dbReference>
<dbReference type="HOGENOM" id="CLU_001867_2_1_1"/>
<evidence type="ECO:0000256" key="9">
    <source>
        <dbReference type="ARBA" id="ARBA00023306"/>
    </source>
</evidence>
<dbReference type="OrthoDB" id="436262at2759"/>
<dbReference type="GeneID" id="7204180"/>
<dbReference type="Pfam" id="PF12717">
    <property type="entry name" value="Cnd1"/>
    <property type="match status" value="1"/>
</dbReference>
<dbReference type="KEGG" id="pti:PHATR_43956"/>
<dbReference type="GO" id="GO:0007076">
    <property type="term" value="P:mitotic chromosome condensation"/>
    <property type="evidence" value="ECO:0007669"/>
    <property type="project" value="InterPro"/>
</dbReference>
<dbReference type="Proteomes" id="UP000000759">
    <property type="component" value="Chromosome 3"/>
</dbReference>
<feature type="compositionally biased region" description="Polar residues" evidence="11">
    <location>
        <begin position="354"/>
        <end position="367"/>
    </location>
</feature>
<dbReference type="EMBL" id="CP001142">
    <property type="protein sequence ID" value="ACI65548.1"/>
    <property type="molecule type" value="Genomic_DNA"/>
</dbReference>
<feature type="region of interest" description="Disordered" evidence="11">
    <location>
        <begin position="1248"/>
        <end position="1271"/>
    </location>
</feature>
<dbReference type="InterPro" id="IPR032682">
    <property type="entry name" value="Cnd1_C"/>
</dbReference>
<dbReference type="PANTHER" id="PTHR14222:SF2">
    <property type="entry name" value="CONDENSIN COMPLEX SUBUNIT 1"/>
    <property type="match status" value="1"/>
</dbReference>
<dbReference type="STRING" id="556484.B5Y4W4"/>
<dbReference type="InterPro" id="IPR007673">
    <property type="entry name" value="Condensin_cplx_su1"/>
</dbReference>
<feature type="region of interest" description="Disordered" evidence="11">
    <location>
        <begin position="354"/>
        <end position="376"/>
    </location>
</feature>
<protein>
    <recommendedName>
        <fullName evidence="12">Condensin complex subunit 1 C-terminal domain-containing protein</fullName>
    </recommendedName>
</protein>
<feature type="domain" description="Condensin complex subunit 1 C-terminal" evidence="12">
    <location>
        <begin position="984"/>
        <end position="1142"/>
    </location>
</feature>
<sequence length="1271" mass="141332">MEQANTSGVEPAFPIPASLQDLERAPYNLLPYPNDFADDDEATRADSFQALVFGLQQGNVALRSQGMNVFFNTDEQWLSEDRLQALYTLVRKFASLAPATKKGVVEVLVDTVKLLSSLLEQESETVPQSFRDAVAAHTYMLFSLLFSSETAAAGDLNKKESTEKQSLRESCVAGLVCLTESMANNRPTLWQRGVPDEAVILLPCRVAYILLERATGVVARKALCGDEALRMIALTVDSAESALASIAAALMDLMHSHEHMAVLTAELCIMVQEQPSNRLAIDLLRESGRLEGADIKASGIKHVAPFLSELAKLRPRLVLSHLSHLLPHMAREPYHMRSALVAAAAHILEYLGKHSQQAETTNPSSNQDAEDVAKSAPLDVAKSQDALLDLLTERVYDVSSFTRSATLKAWIGLVQNGTLPKSRIVPVTRMAMDRLQDKTVMVRKQSMQLLTTLLENNPFMGSLDPVPYTRKLMELFEYVKKNLPEIIREAHEASLIGVEDNDTLSEIEFATIKATIAEVESWEIDTLSESQQDFSTKIKALKYTQSAVDFIEVFEHANTALEGMLLSANTSDVTEALRFFVQARHFQLPCAVTGMKRALALMWSSEQSIRDEVLKAFVDVFIAKPGTDGSELLPDHDIAKNLLVLSGKSSVSELASVEEAVIRLVKEDRIPAEVFLILWSIASKGSGEARAAALQLLSMGAGADRTIVDSKSRIKLLLEAGLGDYTQDRNDWRLAGAAAIVLQRIDRAKVDPSDAKFLVLERVIEELSTVARGDWCRDDTPVDTLQWFSAAEQTIKALFVICPEPEKACSDIILGMHETTFRGADQCHPLRLARFFHVLGQIALELLVYTESLSGSVRRANARKSLKKQEQADQAKGKKIGSNSGDDDIEAELGMAAEVEAENERKLADISENEILGRGLVSVFAPLLVRVVGNDGGKFQSEVLMQSCTLALCKFMCVSSSFCEKHLSLLFKALANAPAEDTIMRANTVVALGDLAFRFPNEVEPYTPRLYACLRDSSTKVRRHTLMVLTHLILNDMVKVKGQVCEIALCLRDDDPRIRDMSRLLFHELSKRSNNPIYNLLPDIISQLSLLPNRKEDFRGIMSFLLGYIKKERQNEMLTEKLCLRFPKCTTVSQKADLSYCIAQLKLNEKSIKCLSDNFKLYKEALHDDDVRKSFDSMISKAKKFMKPELRQFLEEWESKLKEFAELGAENELAGAKAAKAKKRASKRAARKQLEAVDEIEDELEFDEGSVEKENTPVRTSRRARKNVVPM</sequence>
<dbReference type="PaxDb" id="2850-Phatr43956"/>
<evidence type="ECO:0000256" key="5">
    <source>
        <dbReference type="ARBA" id="ARBA00022618"/>
    </source>
</evidence>
<dbReference type="GO" id="GO:0051301">
    <property type="term" value="P:cell division"/>
    <property type="evidence" value="ECO:0007669"/>
    <property type="project" value="UniProtKB-KW"/>
</dbReference>
<dbReference type="InterPro" id="IPR026971">
    <property type="entry name" value="CND1/NCAPD3"/>
</dbReference>
<comment type="subcellular location">
    <subcellularLocation>
        <location evidence="2">Chromosome</location>
    </subcellularLocation>
    <subcellularLocation>
        <location evidence="1">Nucleus</location>
    </subcellularLocation>
</comment>
<reference evidence="13 14" key="1">
    <citation type="journal article" date="2008" name="Nature">
        <title>The Phaeodactylum genome reveals the evolutionary history of diatom genomes.</title>
        <authorList>
            <person name="Bowler C."/>
            <person name="Allen A.E."/>
            <person name="Badger J.H."/>
            <person name="Grimwood J."/>
            <person name="Jabbari K."/>
            <person name="Kuo A."/>
            <person name="Maheswari U."/>
            <person name="Martens C."/>
            <person name="Maumus F."/>
            <person name="Otillar R.P."/>
            <person name="Rayko E."/>
            <person name="Salamov A."/>
            <person name="Vandepoele K."/>
            <person name="Beszteri B."/>
            <person name="Gruber A."/>
            <person name="Heijde M."/>
            <person name="Katinka M."/>
            <person name="Mock T."/>
            <person name="Valentin K."/>
            <person name="Verret F."/>
            <person name="Berges J.A."/>
            <person name="Brownlee C."/>
            <person name="Cadoret J.P."/>
            <person name="Chiovitti A."/>
            <person name="Choi C.J."/>
            <person name="Coesel S."/>
            <person name="De Martino A."/>
            <person name="Detter J.C."/>
            <person name="Durkin C."/>
            <person name="Falciatore A."/>
            <person name="Fournet J."/>
            <person name="Haruta M."/>
            <person name="Huysman M.J."/>
            <person name="Jenkins B.D."/>
            <person name="Jiroutova K."/>
            <person name="Jorgensen R.E."/>
            <person name="Joubert Y."/>
            <person name="Kaplan A."/>
            <person name="Kroger N."/>
            <person name="Kroth P.G."/>
            <person name="La Roche J."/>
            <person name="Lindquist E."/>
            <person name="Lommer M."/>
            <person name="Martin-Jezequel V."/>
            <person name="Lopez P.J."/>
            <person name="Lucas S."/>
            <person name="Mangogna M."/>
            <person name="McGinnis K."/>
            <person name="Medlin L.K."/>
            <person name="Montsant A."/>
            <person name="Oudot-Le Secq M.P."/>
            <person name="Napoli C."/>
            <person name="Obornik M."/>
            <person name="Parker M.S."/>
            <person name="Petit J.L."/>
            <person name="Porcel B.M."/>
            <person name="Poulsen N."/>
            <person name="Robison M."/>
            <person name="Rychlewski L."/>
            <person name="Rynearson T.A."/>
            <person name="Schmutz J."/>
            <person name="Shapiro H."/>
            <person name="Siaut M."/>
            <person name="Stanley M."/>
            <person name="Sussman M.R."/>
            <person name="Taylor A.R."/>
            <person name="Vardi A."/>
            <person name="von Dassow P."/>
            <person name="Vyverman W."/>
            <person name="Willis A."/>
            <person name="Wyrwicz L.S."/>
            <person name="Rokhsar D.S."/>
            <person name="Weissenbach J."/>
            <person name="Armbrust E.V."/>
            <person name="Green B.R."/>
            <person name="Van de Peer Y."/>
            <person name="Grigoriev I.V."/>
        </authorList>
    </citation>
    <scope>NUCLEOTIDE SEQUENCE [LARGE SCALE GENOMIC DNA]</scope>
    <source>
        <strain evidence="13 14">CCAP 1055/1</strain>
    </source>
</reference>
<evidence type="ECO:0000313" key="13">
    <source>
        <dbReference type="EMBL" id="ACI65548.1"/>
    </source>
</evidence>
<evidence type="ECO:0000259" key="12">
    <source>
        <dbReference type="Pfam" id="PF12717"/>
    </source>
</evidence>
<dbReference type="GO" id="GO:0010032">
    <property type="term" value="P:meiotic chromosome condensation"/>
    <property type="evidence" value="ECO:0007669"/>
    <property type="project" value="TreeGrafter"/>
</dbReference>
<evidence type="ECO:0000256" key="10">
    <source>
        <dbReference type="PIRNR" id="PIRNR017127"/>
    </source>
</evidence>
<dbReference type="Gene3D" id="1.25.10.10">
    <property type="entry name" value="Leucine-rich Repeat Variant"/>
    <property type="match status" value="2"/>
</dbReference>
<evidence type="ECO:0000256" key="8">
    <source>
        <dbReference type="ARBA" id="ARBA00023242"/>
    </source>
</evidence>
<dbReference type="InParanoid" id="B5Y4W4"/>
<reference evidence="14" key="2">
    <citation type="submission" date="2008-08" db="EMBL/GenBank/DDBJ databases">
        <authorList>
            <consortium name="Diatom Consortium"/>
            <person name="Grigoriev I."/>
            <person name="Grimwood J."/>
            <person name="Kuo A."/>
            <person name="Otillar R.P."/>
            <person name="Salamov A."/>
            <person name="Detter J.C."/>
            <person name="Lindquist E."/>
            <person name="Shapiro H."/>
            <person name="Lucas S."/>
            <person name="Glavina del Rio T."/>
            <person name="Pitluck S."/>
            <person name="Rokhsar D."/>
            <person name="Bowler C."/>
        </authorList>
    </citation>
    <scope>GENOME REANNOTATION</scope>
    <source>
        <strain evidence="14">CCAP 1055/1</strain>
    </source>
</reference>
<evidence type="ECO:0000256" key="2">
    <source>
        <dbReference type="ARBA" id="ARBA00004286"/>
    </source>
</evidence>
<dbReference type="eggNOG" id="KOG0414">
    <property type="taxonomic scope" value="Eukaryota"/>
</dbReference>
<feature type="compositionally biased region" description="Basic and acidic residues" evidence="11">
    <location>
        <begin position="867"/>
        <end position="876"/>
    </location>
</feature>
<gene>
    <name evidence="13" type="primary">SMC</name>
    <name evidence="13" type="ORF">PHATR_43956</name>
</gene>
<keyword evidence="4" id="KW-0158">Chromosome</keyword>
<proteinExistence type="inferred from homology"/>